<comment type="caution">
    <text evidence="1">The sequence shown here is derived from an EMBL/GenBank/DDBJ whole genome shotgun (WGS) entry which is preliminary data.</text>
</comment>
<proteinExistence type="predicted"/>
<organism evidence="1 2">
    <name type="scientific">Acaulospora colombiana</name>
    <dbReference type="NCBI Taxonomy" id="27376"/>
    <lineage>
        <taxon>Eukaryota</taxon>
        <taxon>Fungi</taxon>
        <taxon>Fungi incertae sedis</taxon>
        <taxon>Mucoromycota</taxon>
        <taxon>Glomeromycotina</taxon>
        <taxon>Glomeromycetes</taxon>
        <taxon>Diversisporales</taxon>
        <taxon>Acaulosporaceae</taxon>
        <taxon>Acaulospora</taxon>
    </lineage>
</organism>
<protein>
    <submittedName>
        <fullName evidence="1">9874_t:CDS:1</fullName>
    </submittedName>
</protein>
<dbReference type="Proteomes" id="UP000789525">
    <property type="component" value="Unassembled WGS sequence"/>
</dbReference>
<evidence type="ECO:0000313" key="1">
    <source>
        <dbReference type="EMBL" id="CAG8743535.1"/>
    </source>
</evidence>
<evidence type="ECO:0000313" key="2">
    <source>
        <dbReference type="Proteomes" id="UP000789525"/>
    </source>
</evidence>
<name>A0ACA9QCY9_9GLOM</name>
<accession>A0ACA9QCY9</accession>
<sequence>MDDEAADIELLEQHLIKTSSISQRMTSILTNFDSRLSRLEKSILPLHRSTQSLTKLGENIEATLQSIDRLASDQEGVAVEEALILRG</sequence>
<reference evidence="1" key="1">
    <citation type="submission" date="2021-06" db="EMBL/GenBank/DDBJ databases">
        <authorList>
            <person name="Kallberg Y."/>
            <person name="Tangrot J."/>
            <person name="Rosling A."/>
        </authorList>
    </citation>
    <scope>NUCLEOTIDE SEQUENCE</scope>
    <source>
        <strain evidence="1">CL356</strain>
    </source>
</reference>
<dbReference type="EMBL" id="CAJVPT010049215">
    <property type="protein sequence ID" value="CAG8743535.1"/>
    <property type="molecule type" value="Genomic_DNA"/>
</dbReference>
<keyword evidence="2" id="KW-1185">Reference proteome</keyword>
<gene>
    <name evidence="1" type="ORF">ACOLOM_LOCUS12310</name>
</gene>